<dbReference type="Proteomes" id="UP000262954">
    <property type="component" value="Unassembled WGS sequence"/>
</dbReference>
<keyword evidence="4 6" id="KW-1133">Transmembrane helix</keyword>
<feature type="transmembrane region" description="Helical" evidence="6">
    <location>
        <begin position="346"/>
        <end position="368"/>
    </location>
</feature>
<keyword evidence="2" id="KW-1003">Cell membrane</keyword>
<feature type="transmembrane region" description="Helical" evidence="6">
    <location>
        <begin position="12"/>
        <end position="33"/>
    </location>
</feature>
<feature type="transmembrane region" description="Helical" evidence="6">
    <location>
        <begin position="314"/>
        <end position="334"/>
    </location>
</feature>
<feature type="transmembrane region" description="Helical" evidence="6">
    <location>
        <begin position="270"/>
        <end position="293"/>
    </location>
</feature>
<accession>A0A316QZJ4</accession>
<feature type="transmembrane region" description="Helical" evidence="6">
    <location>
        <begin position="404"/>
        <end position="427"/>
    </location>
</feature>
<name>A0A316QZJ4_9BACT</name>
<comment type="subcellular location">
    <subcellularLocation>
        <location evidence="1">Cell membrane</location>
        <topology evidence="1">Multi-pass membrane protein</topology>
    </subcellularLocation>
</comment>
<protein>
    <submittedName>
        <fullName evidence="7">Polysaccharide biosynthesis protein</fullName>
    </submittedName>
</protein>
<dbReference type="InterPro" id="IPR050833">
    <property type="entry name" value="Poly_Biosynth_Transport"/>
</dbReference>
<feature type="transmembrane region" description="Helical" evidence="6">
    <location>
        <begin position="191"/>
        <end position="212"/>
    </location>
</feature>
<dbReference type="PANTHER" id="PTHR30250:SF11">
    <property type="entry name" value="O-ANTIGEN TRANSPORTER-RELATED"/>
    <property type="match status" value="1"/>
</dbReference>
<evidence type="ECO:0000256" key="6">
    <source>
        <dbReference type="SAM" id="Phobius"/>
    </source>
</evidence>
<feature type="transmembrane region" description="Helical" evidence="6">
    <location>
        <begin position="233"/>
        <end position="250"/>
    </location>
</feature>
<comment type="caution">
    <text evidence="7">The sequence shown here is derived from an EMBL/GenBank/DDBJ whole genome shotgun (WGS) entry which is preliminary data.</text>
</comment>
<gene>
    <name evidence="7" type="ORF">DDY73_07050</name>
</gene>
<dbReference type="RefSeq" id="WP_270214532.1">
    <property type="nucleotide sequence ID" value="NZ_CAUAJF010000100.1"/>
</dbReference>
<dbReference type="PANTHER" id="PTHR30250">
    <property type="entry name" value="PST FAMILY PREDICTED COLANIC ACID TRANSPORTER"/>
    <property type="match status" value="1"/>
</dbReference>
<feature type="transmembrane region" description="Helical" evidence="6">
    <location>
        <begin position="463"/>
        <end position="481"/>
    </location>
</feature>
<feature type="transmembrane region" description="Helical" evidence="6">
    <location>
        <begin position="48"/>
        <end position="70"/>
    </location>
</feature>
<feature type="transmembrane region" description="Helical" evidence="6">
    <location>
        <begin position="153"/>
        <end position="176"/>
    </location>
</feature>
<feature type="transmembrane region" description="Helical" evidence="6">
    <location>
        <begin position="120"/>
        <end position="141"/>
    </location>
</feature>
<evidence type="ECO:0000313" key="8">
    <source>
        <dbReference type="Proteomes" id="UP000262954"/>
    </source>
</evidence>
<evidence type="ECO:0000256" key="3">
    <source>
        <dbReference type="ARBA" id="ARBA00022692"/>
    </source>
</evidence>
<feature type="transmembrane region" description="Helical" evidence="6">
    <location>
        <begin position="439"/>
        <end position="457"/>
    </location>
</feature>
<proteinExistence type="predicted"/>
<keyword evidence="5 6" id="KW-0472">Membrane</keyword>
<dbReference type="EMBL" id="DNWC01000092">
    <property type="protein sequence ID" value="HBJ08748.1"/>
    <property type="molecule type" value="Genomic_DNA"/>
</dbReference>
<sequence>MSGMKSLAKDTAIYGLSSILGRFLNWCFVFLYINALKTTAEYGIVTNLYAYMALLLIILTYGLETGFFRFANDKEYKDPLKVYTTGLISLASTSSLFFILVLIFLKPVSAWLGYPAHTDYVWMVALIIAIDAFTALPFAYLRYQKRPIRFAALKLFSIFLNIALNLFFFLLCPWIYKTNPTLISWFFDPDFMVGYILVSNLISSGAVLLMLIPEIFKIRYRFDAVIWKRMLRYSFPLLILGIAGIMNQTFDKMFYPLLAESRPNAMSELGIYGAAYKIAIVMVMFTQAFRFAYEPFIFAKNKESGDENKKSYSDAMKYFVIFGLFIFLGVMFYLDLVRFLMPKEYFTGIEVVPIVMLAELFFGIFFNLSLWYKLTDQTQWGAWFSLFGFVVTAAINIMFVPRFGYMACAWAAFFCYFSMMMVSYFIGQKKYPIKYDLPSMGRYAVLTLVLYAVAIWVDIDNLVLKLLFRTALLSVFVVYMVKRDLPIKEIPLINKLIKK</sequence>
<feature type="transmembrane region" description="Helical" evidence="6">
    <location>
        <begin position="380"/>
        <end position="398"/>
    </location>
</feature>
<evidence type="ECO:0000256" key="4">
    <source>
        <dbReference type="ARBA" id="ARBA00022989"/>
    </source>
</evidence>
<evidence type="ECO:0000256" key="5">
    <source>
        <dbReference type="ARBA" id="ARBA00023136"/>
    </source>
</evidence>
<keyword evidence="3 6" id="KW-0812">Transmembrane</keyword>
<evidence type="ECO:0000256" key="1">
    <source>
        <dbReference type="ARBA" id="ARBA00004651"/>
    </source>
</evidence>
<reference evidence="7 8" key="1">
    <citation type="journal article" date="2018" name="Nat. Biotechnol.">
        <title>A standardized bacterial taxonomy based on genome phylogeny substantially revises the tree of life.</title>
        <authorList>
            <person name="Parks D.H."/>
            <person name="Chuvochina M."/>
            <person name="Waite D.W."/>
            <person name="Rinke C."/>
            <person name="Skarshewski A."/>
            <person name="Chaumeil P.A."/>
            <person name="Hugenholtz P."/>
        </authorList>
    </citation>
    <scope>NUCLEOTIDE SEQUENCE [LARGE SCALE GENOMIC DNA]</scope>
    <source>
        <strain evidence="7">UBA11482</strain>
    </source>
</reference>
<organism evidence="7 8">
    <name type="scientific">Coprobacter fastidiosus</name>
    <dbReference type="NCBI Taxonomy" id="1099853"/>
    <lineage>
        <taxon>Bacteria</taxon>
        <taxon>Pseudomonadati</taxon>
        <taxon>Bacteroidota</taxon>
        <taxon>Bacteroidia</taxon>
        <taxon>Bacteroidales</taxon>
        <taxon>Barnesiellaceae</taxon>
        <taxon>Coprobacter</taxon>
    </lineage>
</organism>
<feature type="transmembrane region" description="Helical" evidence="6">
    <location>
        <begin position="82"/>
        <end position="105"/>
    </location>
</feature>
<evidence type="ECO:0000256" key="2">
    <source>
        <dbReference type="ARBA" id="ARBA00022475"/>
    </source>
</evidence>
<dbReference type="GO" id="GO:0005886">
    <property type="term" value="C:plasma membrane"/>
    <property type="evidence" value="ECO:0007669"/>
    <property type="project" value="UniProtKB-SubCell"/>
</dbReference>
<dbReference type="AlphaFoldDB" id="A0A316QZJ4"/>
<evidence type="ECO:0000313" key="7">
    <source>
        <dbReference type="EMBL" id="HBJ08748.1"/>
    </source>
</evidence>